<dbReference type="Proteomes" id="UP000593765">
    <property type="component" value="Chromosome"/>
</dbReference>
<evidence type="ECO:0000259" key="8">
    <source>
        <dbReference type="SMART" id="SM00839"/>
    </source>
</evidence>
<keyword evidence="5" id="KW-0547">Nucleotide-binding</keyword>
<feature type="active site" description="Proton donor" evidence="4">
    <location>
        <position position="111"/>
    </location>
</feature>
<dbReference type="CDD" id="cd01076">
    <property type="entry name" value="NAD_bind_1_Glu_DH"/>
    <property type="match status" value="1"/>
</dbReference>
<accession>A0A7M2WPF1</accession>
<comment type="similarity">
    <text evidence="1 3 7">Belongs to the Glu/Leu/Phe/Val dehydrogenases family.</text>
</comment>
<dbReference type="InterPro" id="IPR006097">
    <property type="entry name" value="Glu/Leu/Phe/Val/Trp_DH_dimer"/>
</dbReference>
<dbReference type="PRINTS" id="PR00082">
    <property type="entry name" value="GLFDHDRGNASE"/>
</dbReference>
<organism evidence="9 10">
    <name type="scientific">Humisphaera borealis</name>
    <dbReference type="NCBI Taxonomy" id="2807512"/>
    <lineage>
        <taxon>Bacteria</taxon>
        <taxon>Pseudomonadati</taxon>
        <taxon>Planctomycetota</taxon>
        <taxon>Phycisphaerae</taxon>
        <taxon>Tepidisphaerales</taxon>
        <taxon>Tepidisphaeraceae</taxon>
        <taxon>Humisphaera</taxon>
    </lineage>
</organism>
<feature type="binding site" evidence="5">
    <location>
        <position position="75"/>
    </location>
    <ligand>
        <name>substrate</name>
    </ligand>
</feature>
<dbReference type="InterPro" id="IPR006096">
    <property type="entry name" value="Glu/Leu/Phe/Val/Trp_DH_C"/>
</dbReference>
<evidence type="ECO:0000256" key="3">
    <source>
        <dbReference type="PIRNR" id="PIRNR000185"/>
    </source>
</evidence>
<dbReference type="InterPro" id="IPR006095">
    <property type="entry name" value="Glu/Leu/Phe/Val/Trp_DH"/>
</dbReference>
<evidence type="ECO:0000256" key="1">
    <source>
        <dbReference type="ARBA" id="ARBA00006382"/>
    </source>
</evidence>
<dbReference type="InterPro" id="IPR036291">
    <property type="entry name" value="NAD(P)-bd_dom_sf"/>
</dbReference>
<dbReference type="SMART" id="SM00839">
    <property type="entry name" value="ELFV_dehydrog"/>
    <property type="match status" value="1"/>
</dbReference>
<evidence type="ECO:0000256" key="2">
    <source>
        <dbReference type="ARBA" id="ARBA00023002"/>
    </source>
</evidence>
<evidence type="ECO:0000256" key="4">
    <source>
        <dbReference type="PIRSR" id="PIRSR000185-1"/>
    </source>
</evidence>
<dbReference type="KEGG" id="hbs:IPV69_13715"/>
<dbReference type="GO" id="GO:0006538">
    <property type="term" value="P:L-glutamate catabolic process"/>
    <property type="evidence" value="ECO:0007669"/>
    <property type="project" value="TreeGrafter"/>
</dbReference>
<protein>
    <recommendedName>
        <fullName evidence="3">Glutamate dehydrogenase</fullName>
    </recommendedName>
</protein>
<dbReference type="InterPro" id="IPR046346">
    <property type="entry name" value="Aminoacid_DH-like_N_sf"/>
</dbReference>
<dbReference type="AlphaFoldDB" id="A0A7M2WPF1"/>
<feature type="site" description="Important for catalysis" evidence="6">
    <location>
        <position position="151"/>
    </location>
</feature>
<evidence type="ECO:0000256" key="6">
    <source>
        <dbReference type="PIRSR" id="PIRSR000185-3"/>
    </source>
</evidence>
<feature type="binding site" evidence="5">
    <location>
        <position position="354"/>
    </location>
    <ligand>
        <name>substrate</name>
    </ligand>
</feature>
<keyword evidence="10" id="KW-1185">Reference proteome</keyword>
<reference evidence="9 10" key="1">
    <citation type="submission" date="2020-10" db="EMBL/GenBank/DDBJ databases">
        <title>Wide distribution of Phycisphaera-like planctomycetes from WD2101 soil group in peatlands and genome analysis of the first cultivated representative.</title>
        <authorList>
            <person name="Dedysh S.N."/>
            <person name="Beletsky A.V."/>
            <person name="Ivanova A."/>
            <person name="Kulichevskaya I.S."/>
            <person name="Suzina N.E."/>
            <person name="Philippov D.A."/>
            <person name="Rakitin A.L."/>
            <person name="Mardanov A.V."/>
            <person name="Ravin N.V."/>
        </authorList>
    </citation>
    <scope>NUCLEOTIDE SEQUENCE [LARGE SCALE GENOMIC DNA]</scope>
    <source>
        <strain evidence="9 10">M1803</strain>
    </source>
</reference>
<keyword evidence="5" id="KW-0520">NAD</keyword>
<dbReference type="PANTHER" id="PTHR11606">
    <property type="entry name" value="GLUTAMATE DEHYDROGENASE"/>
    <property type="match status" value="1"/>
</dbReference>
<feature type="domain" description="Glutamate/phenylalanine/leucine/valine/L-tryptophan dehydrogenase C-terminal" evidence="8">
    <location>
        <begin position="188"/>
        <end position="418"/>
    </location>
</feature>
<feature type="binding site" evidence="5">
    <location>
        <position position="195"/>
    </location>
    <ligand>
        <name>NAD(+)</name>
        <dbReference type="ChEBI" id="CHEBI:57540"/>
    </ligand>
</feature>
<proteinExistence type="inferred from homology"/>
<dbReference type="InterPro" id="IPR033922">
    <property type="entry name" value="NAD_bind_Glu_DH"/>
</dbReference>
<dbReference type="Gene3D" id="3.40.50.10860">
    <property type="entry name" value="Leucine Dehydrogenase, chain A, domain 1"/>
    <property type="match status" value="1"/>
</dbReference>
<dbReference type="PIRSF" id="PIRSF000185">
    <property type="entry name" value="Glu_DH"/>
    <property type="match status" value="1"/>
</dbReference>
<sequence>MAASNGSTHSAFWQNAHHYFDRVYGTMGLDPIWRDYLTHPKRVMTVSCPIRLDNGTIQTFTGFRAQHNNALGPFKGGIRFDMGVNIDEVMALAMIQTWKNALVGLPYGGAKGGIICDPKKLSLGEKERLTRRYTAEMLPIIGPHHDIPAPDAGTDAQVMAWFLDTYSMMVGYQALGVVTGKPVAIGGSVGREDATGRGVMNILRKFLATQNKTLADVKVAVQGFGNVGFHAARLLAERGATVVAVTERSSGIYDDTGIEVEAAHNYYRENGTLAGFADCDEISNEELLTCDCDVLVPAAMENTLTEDVAPHVRARVVVEGANGPTTPKADEILQDNGITVLPDILANAGGVTVSYFEWVQGLESFFWDGKRVQDELQKVMEKAFDEVNAKADQADCDYRTAAYTIAISRVAEACRLRGLFP</sequence>
<dbReference type="InterPro" id="IPR033524">
    <property type="entry name" value="Glu/Leu/Phe/Val_DH_AS"/>
</dbReference>
<feature type="binding site" evidence="5">
    <location>
        <position position="99"/>
    </location>
    <ligand>
        <name>substrate</name>
    </ligand>
</feature>
<evidence type="ECO:0000256" key="7">
    <source>
        <dbReference type="RuleBase" id="RU004417"/>
    </source>
</evidence>
<dbReference type="Gene3D" id="3.40.50.720">
    <property type="entry name" value="NAD(P)-binding Rossmann-like Domain"/>
    <property type="match status" value="1"/>
</dbReference>
<feature type="binding site" evidence="5">
    <location>
        <position position="226"/>
    </location>
    <ligand>
        <name>NAD(+)</name>
        <dbReference type="ChEBI" id="CHEBI:57540"/>
    </ligand>
</feature>
<dbReference type="Pfam" id="PF02812">
    <property type="entry name" value="ELFV_dehydrog_N"/>
    <property type="match status" value="1"/>
</dbReference>
<keyword evidence="2 3" id="KW-0560">Oxidoreductase</keyword>
<dbReference type="InterPro" id="IPR014362">
    <property type="entry name" value="Glu_DH"/>
</dbReference>
<dbReference type="SUPFAM" id="SSF53223">
    <property type="entry name" value="Aminoacid dehydrogenase-like, N-terminal domain"/>
    <property type="match status" value="1"/>
</dbReference>
<feature type="binding site" evidence="5">
    <location>
        <position position="96"/>
    </location>
    <ligand>
        <name>substrate</name>
    </ligand>
</feature>
<dbReference type="Pfam" id="PF00208">
    <property type="entry name" value="ELFV_dehydrog"/>
    <property type="match status" value="1"/>
</dbReference>
<dbReference type="PROSITE" id="PS00074">
    <property type="entry name" value="GLFV_DEHYDROGENASE"/>
    <property type="match status" value="1"/>
</dbReference>
<dbReference type="PANTHER" id="PTHR11606:SF13">
    <property type="entry name" value="GLUTAMATE DEHYDROGENASE 1, MITOCHONDRIAL"/>
    <property type="match status" value="1"/>
</dbReference>
<evidence type="ECO:0000313" key="10">
    <source>
        <dbReference type="Proteomes" id="UP000593765"/>
    </source>
</evidence>
<evidence type="ECO:0000256" key="5">
    <source>
        <dbReference type="PIRSR" id="PIRSR000185-2"/>
    </source>
</evidence>
<dbReference type="FunFam" id="3.40.50.10860:FF:000003">
    <property type="entry name" value="Glutamate dehydrogenase"/>
    <property type="match status" value="1"/>
</dbReference>
<dbReference type="RefSeq" id="WP_206290248.1">
    <property type="nucleotide sequence ID" value="NZ_CP063458.1"/>
</dbReference>
<dbReference type="GO" id="GO:0000166">
    <property type="term" value="F:nucleotide binding"/>
    <property type="evidence" value="ECO:0007669"/>
    <property type="project" value="UniProtKB-KW"/>
</dbReference>
<dbReference type="EMBL" id="CP063458">
    <property type="protein sequence ID" value="QOV87348.1"/>
    <property type="molecule type" value="Genomic_DNA"/>
</dbReference>
<dbReference type="GO" id="GO:0004352">
    <property type="term" value="F:glutamate dehydrogenase (NAD+) activity"/>
    <property type="evidence" value="ECO:0007669"/>
    <property type="project" value="TreeGrafter"/>
</dbReference>
<name>A0A7M2WPF1_9BACT</name>
<gene>
    <name evidence="9" type="ORF">IPV69_13715</name>
</gene>
<evidence type="ECO:0000313" key="9">
    <source>
        <dbReference type="EMBL" id="QOV87348.1"/>
    </source>
</evidence>
<dbReference type="SUPFAM" id="SSF51735">
    <property type="entry name" value="NAD(P)-binding Rossmann-fold domains"/>
    <property type="match status" value="1"/>
</dbReference>